<dbReference type="EMBL" id="LJOD01000012">
    <property type="protein sequence ID" value="KPE50120.1"/>
    <property type="molecule type" value="Genomic_DNA"/>
</dbReference>
<name>A0A0N0ZT83_CHRID</name>
<sequence>METIMNLKAPINNTWRDFFKKYTKSEDVAKVSVECGIGYHTLHNIKICNGNIANEKNKKALDALAKLAIENAKKTIETAEVDIRQMEDSIMKIIDNN</sequence>
<protein>
    <submittedName>
        <fullName evidence="2">Uncharacterized protein</fullName>
    </submittedName>
</protein>
<evidence type="ECO:0000313" key="2">
    <source>
        <dbReference type="EMBL" id="KPE50120.1"/>
    </source>
</evidence>
<reference evidence="3" key="2">
    <citation type="submission" date="2015-09" db="EMBL/GenBank/DDBJ databases">
        <title>Draft genome sequence of a multidrug-resistant Chryseobacterium indologenes isolate from Malaysia.</title>
        <authorList>
            <person name="Yu C.Y."/>
            <person name="Ang G.Y."/>
            <person name="Chan K.-G."/>
        </authorList>
    </citation>
    <scope>NUCLEOTIDE SEQUENCE [LARGE SCALE GENOMIC DNA]</scope>
    <source>
        <strain evidence="3">CI_885</strain>
    </source>
</reference>
<dbReference type="Proteomes" id="UP000037953">
    <property type="component" value="Unassembled WGS sequence"/>
</dbReference>
<accession>A0A0N0ZT83</accession>
<feature type="coiled-coil region" evidence="1">
    <location>
        <begin position="69"/>
        <end position="96"/>
    </location>
</feature>
<proteinExistence type="predicted"/>
<dbReference type="RefSeq" id="WP_062701511.1">
    <property type="nucleotide sequence ID" value="NZ_LJOD01000012.1"/>
</dbReference>
<dbReference type="OrthoDB" id="1275178at2"/>
<dbReference type="AlphaFoldDB" id="A0A0N0ZT83"/>
<comment type="caution">
    <text evidence="2">The sequence shown here is derived from an EMBL/GenBank/DDBJ whole genome shotgun (WGS) entry which is preliminary data.</text>
</comment>
<evidence type="ECO:0000256" key="1">
    <source>
        <dbReference type="SAM" id="Coils"/>
    </source>
</evidence>
<organism evidence="2 3">
    <name type="scientific">Chryseobacterium indologenes</name>
    <name type="common">Flavobacterium indologenes</name>
    <dbReference type="NCBI Taxonomy" id="253"/>
    <lineage>
        <taxon>Bacteria</taxon>
        <taxon>Pseudomonadati</taxon>
        <taxon>Bacteroidota</taxon>
        <taxon>Flavobacteriia</taxon>
        <taxon>Flavobacteriales</taxon>
        <taxon>Weeksellaceae</taxon>
        <taxon>Chryseobacterium group</taxon>
        <taxon>Chryseobacterium</taxon>
    </lineage>
</organism>
<dbReference type="PATRIC" id="fig|253.9.peg.1320"/>
<reference evidence="2 3" key="1">
    <citation type="journal article" date="2015" name="Genom Data">
        <title>Draft genome sequence of a multidrug-resistant Chryseobacterium indologenes isolate from Malaysia.</title>
        <authorList>
            <person name="Yu C.Y."/>
            <person name="Ang G.Y."/>
            <person name="Cheng H.J."/>
            <person name="Cheong Y.M."/>
            <person name="Yin W.F."/>
            <person name="Chan K.G."/>
        </authorList>
    </citation>
    <scope>NUCLEOTIDE SEQUENCE [LARGE SCALE GENOMIC DNA]</scope>
    <source>
        <strain evidence="2 3">CI_885</strain>
    </source>
</reference>
<keyword evidence="1" id="KW-0175">Coiled coil</keyword>
<gene>
    <name evidence="2" type="ORF">AOB46_16915</name>
</gene>
<evidence type="ECO:0000313" key="3">
    <source>
        <dbReference type="Proteomes" id="UP000037953"/>
    </source>
</evidence>